<dbReference type="RefSeq" id="WP_173583927.1">
    <property type="nucleotide sequence ID" value="NZ_WOTB01000017.1"/>
</dbReference>
<feature type="transmembrane region" description="Helical" evidence="2">
    <location>
        <begin position="77"/>
        <end position="95"/>
    </location>
</feature>
<dbReference type="InterPro" id="IPR036629">
    <property type="entry name" value="YjbJ_sf"/>
</dbReference>
<evidence type="ECO:0000313" key="5">
    <source>
        <dbReference type="Proteomes" id="UP000635278"/>
    </source>
</evidence>
<proteinExistence type="inferred from homology"/>
<keyword evidence="2" id="KW-0472">Membrane</keyword>
<keyword evidence="2" id="KW-1133">Transmembrane helix</keyword>
<comment type="similarity">
    <text evidence="1">Belongs to the UPF0337 (CsbD) family.</text>
</comment>
<dbReference type="EMBL" id="WOTB01000017">
    <property type="protein sequence ID" value="NHN85535.1"/>
    <property type="molecule type" value="Genomic_DNA"/>
</dbReference>
<protein>
    <submittedName>
        <fullName evidence="4">CsbD family protein</fullName>
    </submittedName>
</protein>
<organism evidence="4 5">
    <name type="scientific">Acetobacter musti</name>
    <dbReference type="NCBI Taxonomy" id="864732"/>
    <lineage>
        <taxon>Bacteria</taxon>
        <taxon>Pseudomonadati</taxon>
        <taxon>Pseudomonadota</taxon>
        <taxon>Alphaproteobacteria</taxon>
        <taxon>Acetobacterales</taxon>
        <taxon>Acetobacteraceae</taxon>
        <taxon>Acetobacter</taxon>
    </lineage>
</organism>
<dbReference type="InterPro" id="IPR008462">
    <property type="entry name" value="CsbD"/>
</dbReference>
<accession>A0ABX0JU88</accession>
<reference evidence="4 5" key="1">
    <citation type="journal article" date="2020" name="Int. J. Syst. Evol. Microbiol.">
        <title>Novel acetic acid bacteria from cider fermentations: Acetobacter conturbans sp. nov. and Acetobacter fallax sp. nov.</title>
        <authorList>
            <person name="Sombolestani A.S."/>
            <person name="Cleenwerck I."/>
            <person name="Cnockaert M."/>
            <person name="Borremans W."/>
            <person name="Wieme A.D."/>
            <person name="De Vuyst L."/>
            <person name="Vandamme P."/>
        </authorList>
    </citation>
    <scope>NUCLEOTIDE SEQUENCE [LARGE SCALE GENOMIC DNA]</scope>
    <source>
        <strain evidence="4 5">LMG 30640</strain>
    </source>
</reference>
<dbReference type="Gene3D" id="1.10.1470.10">
    <property type="entry name" value="YjbJ"/>
    <property type="match status" value="1"/>
</dbReference>
<evidence type="ECO:0000256" key="2">
    <source>
        <dbReference type="SAM" id="Phobius"/>
    </source>
</evidence>
<dbReference type="SUPFAM" id="SSF69047">
    <property type="entry name" value="Hypothetical protein YjbJ"/>
    <property type="match status" value="1"/>
</dbReference>
<evidence type="ECO:0000256" key="1">
    <source>
        <dbReference type="ARBA" id="ARBA00009129"/>
    </source>
</evidence>
<comment type="caution">
    <text evidence="4">The sequence shown here is derived from an EMBL/GenBank/DDBJ whole genome shotgun (WGS) entry which is preliminary data.</text>
</comment>
<dbReference type="Proteomes" id="UP000635278">
    <property type="component" value="Unassembled WGS sequence"/>
</dbReference>
<evidence type="ECO:0000313" key="4">
    <source>
        <dbReference type="EMBL" id="NHN85535.1"/>
    </source>
</evidence>
<evidence type="ECO:0000259" key="3">
    <source>
        <dbReference type="Pfam" id="PF05532"/>
    </source>
</evidence>
<feature type="domain" description="CsbD-like" evidence="3">
    <location>
        <begin position="11"/>
        <end position="61"/>
    </location>
</feature>
<name>A0ABX0JU88_9PROT</name>
<keyword evidence="5" id="KW-1185">Reference proteome</keyword>
<dbReference type="Pfam" id="PF05532">
    <property type="entry name" value="CsbD"/>
    <property type="match status" value="1"/>
</dbReference>
<gene>
    <name evidence="4" type="ORF">GOB93_12910</name>
</gene>
<sequence>MADDKINTTKEKLEGAVDQAKGHVKDAVGGLTGDAGLQADGKVDQLAGMAREEFADLYEEGEGLIEKGVTFVRDKPLLSLGIAWFAGTLFGWCLMPRRRKV</sequence>
<keyword evidence="2" id="KW-0812">Transmembrane</keyword>